<dbReference type="PANTHER" id="PTHR40084">
    <property type="entry name" value="PHOSPHOHYDROLASE, PHP FAMILY"/>
    <property type="match status" value="1"/>
</dbReference>
<dbReference type="RefSeq" id="WP_122965873.1">
    <property type="nucleotide sequence ID" value="NZ_BJMH01000004.1"/>
</dbReference>
<organism evidence="1 2">
    <name type="scientific">Brevibacillus parabrevis</name>
    <dbReference type="NCBI Taxonomy" id="54914"/>
    <lineage>
        <taxon>Bacteria</taxon>
        <taxon>Bacillati</taxon>
        <taxon>Bacillota</taxon>
        <taxon>Bacilli</taxon>
        <taxon>Bacillales</taxon>
        <taxon>Paenibacillaceae</taxon>
        <taxon>Brevibacillus</taxon>
    </lineage>
</organism>
<evidence type="ECO:0000313" key="2">
    <source>
        <dbReference type="Proteomes" id="UP000316882"/>
    </source>
</evidence>
<dbReference type="CDD" id="cd19067">
    <property type="entry name" value="PfuEndoQ-like"/>
    <property type="match status" value="1"/>
</dbReference>
<proteinExistence type="predicted"/>
<sequence length="389" mass="42936">MHNYFCDMHIHIGGTWTGKPVKITASRQMTLTKILEEASEKKGMDVIGIIDSHSPEVQDELLSLLEAGVAAEHEHGGILYKGTMLILGCELEIKEPGRGEAHFLVYLPTLCAMQEWTRWLSQRCKNVQLSSQRVSARLRELQEWVEHLGGLLIPAHIFTPHKGLYGSCTDHLADVLDPTLVHAVELGLSANTDMADRLSELHTKTFLTNSDAHSLGKIGREYQSIRMAERSFAEWEKAIRRQDGRAVAVNYGLHPQLGKYHQTACQGCQSLLSADAAGRCPECGHKRIVRGVAARIDELADREAGAHPAFRPPYIEQFPLEFIPGIGPKLLEKLYQAFGTQMNVVHRATEDELAKVVGEKIAKLIVAGRDGSLNVQKGGAGTYGKVILS</sequence>
<reference evidence="1 2" key="1">
    <citation type="submission" date="2019-06" db="EMBL/GenBank/DDBJ databases">
        <title>Whole genome shotgun sequence of Brevibacillus parabrevis NBRC 12334.</title>
        <authorList>
            <person name="Hosoyama A."/>
            <person name="Uohara A."/>
            <person name="Ohji S."/>
            <person name="Ichikawa N."/>
        </authorList>
    </citation>
    <scope>NUCLEOTIDE SEQUENCE [LARGE SCALE GENOMIC DNA]</scope>
    <source>
        <strain evidence="1 2">NBRC 12334</strain>
    </source>
</reference>
<dbReference type="SUPFAM" id="SSF89550">
    <property type="entry name" value="PHP domain-like"/>
    <property type="match status" value="1"/>
</dbReference>
<keyword evidence="2" id="KW-1185">Reference proteome</keyword>
<dbReference type="Gene3D" id="3.20.20.140">
    <property type="entry name" value="Metal-dependent hydrolases"/>
    <property type="match status" value="1"/>
</dbReference>
<dbReference type="Pfam" id="PF13263">
    <property type="entry name" value="PHP_C"/>
    <property type="match status" value="1"/>
</dbReference>
<accession>A0A4Y3PFZ1</accession>
<dbReference type="InterPro" id="IPR010994">
    <property type="entry name" value="RuvA_2-like"/>
</dbReference>
<dbReference type="STRING" id="54914.AV540_04820"/>
<dbReference type="AlphaFoldDB" id="A0A4Y3PFZ1"/>
<dbReference type="Proteomes" id="UP000316882">
    <property type="component" value="Unassembled WGS sequence"/>
</dbReference>
<dbReference type="Gene3D" id="1.10.150.20">
    <property type="entry name" value="5' to 3' exonuclease, C-terminal subdomain"/>
    <property type="match status" value="1"/>
</dbReference>
<dbReference type="Pfam" id="PF14520">
    <property type="entry name" value="HHH_5"/>
    <property type="match status" value="1"/>
</dbReference>
<evidence type="ECO:0008006" key="3">
    <source>
        <dbReference type="Google" id="ProtNLM"/>
    </source>
</evidence>
<evidence type="ECO:0000313" key="1">
    <source>
        <dbReference type="EMBL" id="GEB31665.1"/>
    </source>
</evidence>
<dbReference type="InterPro" id="IPR016195">
    <property type="entry name" value="Pol/histidinol_Pase-like"/>
</dbReference>
<gene>
    <name evidence="1" type="primary">yqxK</name>
    <name evidence="1" type="ORF">BPA01_12450</name>
</gene>
<comment type="caution">
    <text evidence="1">The sequence shown here is derived from an EMBL/GenBank/DDBJ whole genome shotgun (WGS) entry which is preliminary data.</text>
</comment>
<name>A0A4Y3PFZ1_BREPA</name>
<dbReference type="SUPFAM" id="SSF47781">
    <property type="entry name" value="RuvA domain 2-like"/>
    <property type="match status" value="1"/>
</dbReference>
<protein>
    <recommendedName>
        <fullName evidence="3">TIGR00375 family protein</fullName>
    </recommendedName>
</protein>
<dbReference type="EMBL" id="BJMH01000004">
    <property type="protein sequence ID" value="GEB31665.1"/>
    <property type="molecule type" value="Genomic_DNA"/>
</dbReference>
<dbReference type="PANTHER" id="PTHR40084:SF1">
    <property type="entry name" value="PHOSPHOTRANSFERASE"/>
    <property type="match status" value="1"/>
</dbReference>